<sequence length="101" mass="10818">MAELVALDDLTETPHAEVFDGDPRTVRLKLAAGEGVATHRHPGTTVLFHVVSGALTLTLDDETYDLDAGDIVRFDGEREVSPEAVDDSVAVVVFVPNSDDD</sequence>
<feature type="domain" description="Cupin type-2" evidence="1">
    <location>
        <begin position="28"/>
        <end position="95"/>
    </location>
</feature>
<dbReference type="Proteomes" id="UP000199451">
    <property type="component" value="Unassembled WGS sequence"/>
</dbReference>
<dbReference type="Pfam" id="PF07883">
    <property type="entry name" value="Cupin_2"/>
    <property type="match status" value="1"/>
</dbReference>
<dbReference type="Gene3D" id="2.60.120.10">
    <property type="entry name" value="Jelly Rolls"/>
    <property type="match status" value="1"/>
</dbReference>
<dbReference type="InterPro" id="IPR011051">
    <property type="entry name" value="RmlC_Cupin_sf"/>
</dbReference>
<dbReference type="RefSeq" id="WP_089699360.1">
    <property type="nucleotide sequence ID" value="NZ_FNHL01000005.1"/>
</dbReference>
<evidence type="ECO:0000313" key="2">
    <source>
        <dbReference type="EMBL" id="SDN10389.1"/>
    </source>
</evidence>
<accession>A0A1G9YMF2</accession>
<dbReference type="SUPFAM" id="SSF51182">
    <property type="entry name" value="RmlC-like cupins"/>
    <property type="match status" value="1"/>
</dbReference>
<protein>
    <submittedName>
        <fullName evidence="2">Cupin domain-containing protein</fullName>
    </submittedName>
</protein>
<dbReference type="AlphaFoldDB" id="A0A1G9YMF2"/>
<reference evidence="3" key="1">
    <citation type="submission" date="2016-10" db="EMBL/GenBank/DDBJ databases">
        <authorList>
            <person name="Varghese N."/>
            <person name="Submissions S."/>
        </authorList>
    </citation>
    <scope>NUCLEOTIDE SEQUENCE [LARGE SCALE GENOMIC DNA]</scope>
    <source>
        <strain evidence="3">CGMCC 1.10119</strain>
    </source>
</reference>
<dbReference type="InterPro" id="IPR014710">
    <property type="entry name" value="RmlC-like_jellyroll"/>
</dbReference>
<keyword evidence="3" id="KW-1185">Reference proteome</keyword>
<dbReference type="OrthoDB" id="199885at2157"/>
<dbReference type="InterPro" id="IPR013096">
    <property type="entry name" value="Cupin_2"/>
</dbReference>
<dbReference type="STRING" id="660521.SAMN04487949_3379"/>
<dbReference type="CDD" id="cd02209">
    <property type="entry name" value="cupin_XRE_C"/>
    <property type="match status" value="1"/>
</dbReference>
<proteinExistence type="predicted"/>
<evidence type="ECO:0000259" key="1">
    <source>
        <dbReference type="Pfam" id="PF07883"/>
    </source>
</evidence>
<gene>
    <name evidence="2" type="ORF">SAMN04487949_3379</name>
</gene>
<evidence type="ECO:0000313" key="3">
    <source>
        <dbReference type="Proteomes" id="UP000199451"/>
    </source>
</evidence>
<dbReference type="EMBL" id="FNHL01000005">
    <property type="protein sequence ID" value="SDN10389.1"/>
    <property type="molecule type" value="Genomic_DNA"/>
</dbReference>
<name>A0A1G9YMF2_9EURY</name>
<organism evidence="2 3">
    <name type="scientific">Halogranum gelatinilyticum</name>
    <dbReference type="NCBI Taxonomy" id="660521"/>
    <lineage>
        <taxon>Archaea</taxon>
        <taxon>Methanobacteriati</taxon>
        <taxon>Methanobacteriota</taxon>
        <taxon>Stenosarchaea group</taxon>
        <taxon>Halobacteria</taxon>
        <taxon>Halobacteriales</taxon>
        <taxon>Haloferacaceae</taxon>
    </lineage>
</organism>